<dbReference type="Ensembl" id="ENSBGRT00000009064.1">
    <property type="protein sequence ID" value="ENSBGRP00000007877.1"/>
    <property type="gene ID" value="ENSBGRG00000004917.1"/>
</dbReference>
<dbReference type="GO" id="GO:0005634">
    <property type="term" value="C:nucleus"/>
    <property type="evidence" value="ECO:0007669"/>
    <property type="project" value="TreeGrafter"/>
</dbReference>
<dbReference type="SMART" id="SM00129">
    <property type="entry name" value="KISc"/>
    <property type="match status" value="1"/>
</dbReference>
<keyword evidence="7" id="KW-0505">Motor protein</keyword>
<keyword evidence="5" id="KW-0067">ATP-binding</keyword>
<evidence type="ECO:0000256" key="3">
    <source>
        <dbReference type="ARBA" id="ARBA00022553"/>
    </source>
</evidence>
<evidence type="ECO:0000259" key="10">
    <source>
        <dbReference type="PROSITE" id="PS50067"/>
    </source>
</evidence>
<dbReference type="Proteomes" id="UP000694520">
    <property type="component" value="Chromosome 17"/>
</dbReference>
<dbReference type="GO" id="GO:0008574">
    <property type="term" value="F:plus-end-directed microtubule motor activity"/>
    <property type="evidence" value="ECO:0007669"/>
    <property type="project" value="TreeGrafter"/>
</dbReference>
<dbReference type="GO" id="GO:0007018">
    <property type="term" value="P:microtubule-based movement"/>
    <property type="evidence" value="ECO:0007669"/>
    <property type="project" value="InterPro"/>
</dbReference>
<dbReference type="InterPro" id="IPR047149">
    <property type="entry name" value="KIF11-like"/>
</dbReference>
<dbReference type="PROSITE" id="PS50067">
    <property type="entry name" value="KINESIN_MOTOR_2"/>
    <property type="match status" value="1"/>
</dbReference>
<dbReference type="GO" id="GO:0051231">
    <property type="term" value="P:spindle elongation"/>
    <property type="evidence" value="ECO:0007669"/>
    <property type="project" value="TreeGrafter"/>
</dbReference>
<dbReference type="InterPro" id="IPR027417">
    <property type="entry name" value="P-loop_NTPase"/>
</dbReference>
<evidence type="ECO:0000256" key="8">
    <source>
        <dbReference type="ARBA" id="ARBA00023212"/>
    </source>
</evidence>
<evidence type="ECO:0000313" key="12">
    <source>
        <dbReference type="Proteomes" id="UP000694520"/>
    </source>
</evidence>
<evidence type="ECO:0000256" key="6">
    <source>
        <dbReference type="ARBA" id="ARBA00023054"/>
    </source>
</evidence>
<keyword evidence="12" id="KW-1185">Reference proteome</keyword>
<keyword evidence="8" id="KW-0206">Cytoskeleton</keyword>
<evidence type="ECO:0000256" key="7">
    <source>
        <dbReference type="ARBA" id="ARBA00023175"/>
    </source>
</evidence>
<organism evidence="11 12">
    <name type="scientific">Bos mutus grunniens</name>
    <name type="common">Wild yak</name>
    <name type="synonym">Bos grunniens</name>
    <dbReference type="NCBI Taxonomy" id="30521"/>
    <lineage>
        <taxon>Eukaryota</taxon>
        <taxon>Metazoa</taxon>
        <taxon>Chordata</taxon>
        <taxon>Craniata</taxon>
        <taxon>Vertebrata</taxon>
        <taxon>Euteleostomi</taxon>
        <taxon>Mammalia</taxon>
        <taxon>Eutheria</taxon>
        <taxon>Laurasiatheria</taxon>
        <taxon>Artiodactyla</taxon>
        <taxon>Ruminantia</taxon>
        <taxon>Pecora</taxon>
        <taxon>Bovidae</taxon>
        <taxon>Bovinae</taxon>
        <taxon>Bos</taxon>
    </lineage>
</organism>
<dbReference type="GO" id="GO:0008017">
    <property type="term" value="F:microtubule binding"/>
    <property type="evidence" value="ECO:0007669"/>
    <property type="project" value="InterPro"/>
</dbReference>
<dbReference type="GO" id="GO:0005524">
    <property type="term" value="F:ATP binding"/>
    <property type="evidence" value="ECO:0007669"/>
    <property type="project" value="UniProtKB-KW"/>
</dbReference>
<evidence type="ECO:0000313" key="11">
    <source>
        <dbReference type="Ensembl" id="ENSBGRP00000007877.1"/>
    </source>
</evidence>
<dbReference type="GO" id="GO:0072686">
    <property type="term" value="C:mitotic spindle"/>
    <property type="evidence" value="ECO:0007669"/>
    <property type="project" value="TreeGrafter"/>
</dbReference>
<dbReference type="InterPro" id="IPR036961">
    <property type="entry name" value="Kinesin_motor_dom_sf"/>
</dbReference>
<dbReference type="SUPFAM" id="SSF52540">
    <property type="entry name" value="P-loop containing nucleoside triphosphate hydrolases"/>
    <property type="match status" value="1"/>
</dbReference>
<name>A0A8B9WIG1_BOSMU</name>
<comment type="similarity">
    <text evidence="9">Belongs to the TRAFAC class myosin-kinesin ATPase superfamily. Kinesin family.</text>
</comment>
<sequence>MESNLNQDGMSRPSCVFSADPLARPSEINFDGIKLDLSREFSLVASSTEANSSESKDYLQVCLRVRPFTQPEKEHESEGCVYILDSQTVVLKDPQYTTLGRLSEKSSGQMAQKFSFSKVFGPETTQKEFFQGCILQPVKDLLKGQSTEENTGILPRTLNVLFDSLQERLYTKMNLKPHRSREYLRLSPDQEKEEVASKSALLRQIKEVYLAQ</sequence>
<keyword evidence="6" id="KW-0175">Coiled coil</keyword>
<reference evidence="11" key="3">
    <citation type="submission" date="2025-09" db="UniProtKB">
        <authorList>
            <consortium name="Ensembl"/>
        </authorList>
    </citation>
    <scope>IDENTIFICATION</scope>
</reference>
<reference evidence="11" key="1">
    <citation type="submission" date="2019-05" db="EMBL/GenBank/DDBJ databases">
        <authorList>
            <person name="Zhang S."/>
            <person name="Liu J."/>
        </authorList>
    </citation>
    <scope>NUCLEOTIDE SEQUENCE [LARGE SCALE GENOMIC DNA]</scope>
</reference>
<dbReference type="GO" id="GO:0005876">
    <property type="term" value="C:spindle microtubule"/>
    <property type="evidence" value="ECO:0007669"/>
    <property type="project" value="TreeGrafter"/>
</dbReference>
<feature type="domain" description="Kinesin motor" evidence="10">
    <location>
        <begin position="58"/>
        <end position="145"/>
    </location>
</feature>
<keyword evidence="4" id="KW-0547">Nucleotide-binding</keyword>
<protein>
    <recommendedName>
        <fullName evidence="10">Kinesin motor domain-containing protein</fullName>
    </recommendedName>
</protein>
<evidence type="ECO:0000256" key="9">
    <source>
        <dbReference type="PROSITE-ProRule" id="PRU00283"/>
    </source>
</evidence>
<comment type="caution">
    <text evidence="9">Lacks conserved residue(s) required for the propagation of feature annotation.</text>
</comment>
<dbReference type="GeneTree" id="ENSGT00940000155989"/>
<dbReference type="InterPro" id="IPR001752">
    <property type="entry name" value="Kinesin_motor_dom"/>
</dbReference>
<keyword evidence="2" id="KW-0963">Cytoplasm</keyword>
<reference evidence="11" key="2">
    <citation type="submission" date="2025-08" db="UniProtKB">
        <authorList>
            <consortium name="Ensembl"/>
        </authorList>
    </citation>
    <scope>IDENTIFICATION</scope>
</reference>
<evidence type="ECO:0000256" key="5">
    <source>
        <dbReference type="ARBA" id="ARBA00022840"/>
    </source>
</evidence>
<dbReference type="GO" id="GO:0090307">
    <property type="term" value="P:mitotic spindle assembly"/>
    <property type="evidence" value="ECO:0007669"/>
    <property type="project" value="TreeGrafter"/>
</dbReference>
<dbReference type="Gene3D" id="3.40.850.10">
    <property type="entry name" value="Kinesin motor domain"/>
    <property type="match status" value="1"/>
</dbReference>
<dbReference type="AlphaFoldDB" id="A0A8B9WIG1"/>
<evidence type="ECO:0000256" key="4">
    <source>
        <dbReference type="ARBA" id="ARBA00022741"/>
    </source>
</evidence>
<dbReference type="PANTHER" id="PTHR47970">
    <property type="entry name" value="KINESIN-LIKE PROTEIN KIF11"/>
    <property type="match status" value="1"/>
</dbReference>
<evidence type="ECO:0000256" key="1">
    <source>
        <dbReference type="ARBA" id="ARBA00004186"/>
    </source>
</evidence>
<evidence type="ECO:0000256" key="2">
    <source>
        <dbReference type="ARBA" id="ARBA00022490"/>
    </source>
</evidence>
<keyword evidence="3" id="KW-0597">Phosphoprotein</keyword>
<proteinExistence type="inferred from homology"/>
<accession>A0A8B9WIG1</accession>
<dbReference type="PANTHER" id="PTHR47970:SF29">
    <property type="entry name" value="KINESIN FAMILY MEMBER 20B"/>
    <property type="match status" value="1"/>
</dbReference>
<comment type="subcellular location">
    <subcellularLocation>
        <location evidence="1">Cytoplasm</location>
        <location evidence="1">Cytoskeleton</location>
        <location evidence="1">Spindle</location>
    </subcellularLocation>
</comment>